<dbReference type="EMBL" id="RHPJ01000002">
    <property type="protein sequence ID" value="TGO05274.1"/>
    <property type="molecule type" value="Genomic_DNA"/>
</dbReference>
<dbReference type="Gene3D" id="2.40.340.10">
    <property type="entry name" value="MoeA, C-terminal, domain IV"/>
    <property type="match status" value="1"/>
</dbReference>
<evidence type="ECO:0000256" key="5">
    <source>
        <dbReference type="ARBA" id="ARBA00022505"/>
    </source>
</evidence>
<dbReference type="GO" id="GO:0061599">
    <property type="term" value="F:molybdopterin molybdotransferase activity"/>
    <property type="evidence" value="ECO:0007669"/>
    <property type="project" value="UniProtKB-UniRule"/>
</dbReference>
<comment type="similarity">
    <text evidence="4 11">Belongs to the MoeA family.</text>
</comment>
<comment type="catalytic activity">
    <reaction evidence="10">
        <text>adenylyl-molybdopterin + molybdate = Mo-molybdopterin + AMP + H(+)</text>
        <dbReference type="Rhea" id="RHEA:35047"/>
        <dbReference type="ChEBI" id="CHEBI:15378"/>
        <dbReference type="ChEBI" id="CHEBI:36264"/>
        <dbReference type="ChEBI" id="CHEBI:62727"/>
        <dbReference type="ChEBI" id="CHEBI:71302"/>
        <dbReference type="ChEBI" id="CHEBI:456215"/>
        <dbReference type="EC" id="2.10.1.1"/>
    </reaction>
</comment>
<dbReference type="InterPro" id="IPR036425">
    <property type="entry name" value="MoaB/Mog-like_dom_sf"/>
</dbReference>
<dbReference type="Pfam" id="PF03453">
    <property type="entry name" value="MoeA_N"/>
    <property type="match status" value="1"/>
</dbReference>
<dbReference type="GO" id="GO:0046872">
    <property type="term" value="F:metal ion binding"/>
    <property type="evidence" value="ECO:0007669"/>
    <property type="project" value="UniProtKB-UniRule"/>
</dbReference>
<keyword evidence="9 11" id="KW-0501">Molybdenum cofactor biosynthesis</keyword>
<dbReference type="Proteomes" id="UP000297318">
    <property type="component" value="Unassembled WGS sequence"/>
</dbReference>
<evidence type="ECO:0000256" key="6">
    <source>
        <dbReference type="ARBA" id="ARBA00022679"/>
    </source>
</evidence>
<dbReference type="NCBIfam" id="NF045515">
    <property type="entry name" value="Glp_gephyrin"/>
    <property type="match status" value="1"/>
</dbReference>
<dbReference type="PANTHER" id="PTHR10192:SF5">
    <property type="entry name" value="GEPHYRIN"/>
    <property type="match status" value="1"/>
</dbReference>
<dbReference type="Gene3D" id="3.90.105.10">
    <property type="entry name" value="Molybdopterin biosynthesis moea protein, domain 2"/>
    <property type="match status" value="1"/>
</dbReference>
<dbReference type="InterPro" id="IPR005110">
    <property type="entry name" value="MoeA_linker/N"/>
</dbReference>
<reference evidence="13 14" key="1">
    <citation type="submission" date="2018-11" db="EMBL/GenBank/DDBJ databases">
        <title>Complete genome sequencing of the Actinobacteria Serinibacter sp. K3-2.</title>
        <authorList>
            <person name="Rakitin A.L."/>
            <person name="Beletsky A.V."/>
            <person name="Mardanov A.V."/>
            <person name="Ravin N.V."/>
            <person name="Gromova A.S."/>
            <person name="Filippova S.N."/>
            <person name="Gal'Chenko V.F."/>
        </authorList>
    </citation>
    <scope>NUCLEOTIDE SEQUENCE [LARGE SCALE GENOMIC DNA]</scope>
    <source>
        <strain evidence="13 14">K3-2</strain>
    </source>
</reference>
<comment type="cofactor">
    <cofactor evidence="1 11">
        <name>Mg(2+)</name>
        <dbReference type="ChEBI" id="CHEBI:18420"/>
    </cofactor>
</comment>
<evidence type="ECO:0000256" key="11">
    <source>
        <dbReference type="RuleBase" id="RU365090"/>
    </source>
</evidence>
<feature type="domain" description="MoaB/Mog" evidence="12">
    <location>
        <begin position="186"/>
        <end position="323"/>
    </location>
</feature>
<dbReference type="Gene3D" id="3.40.980.10">
    <property type="entry name" value="MoaB/Mog-like domain"/>
    <property type="match status" value="1"/>
</dbReference>
<gene>
    <name evidence="13" type="ORF">SERN_1278</name>
</gene>
<dbReference type="UniPathway" id="UPA00344"/>
<dbReference type="GO" id="GO:0005829">
    <property type="term" value="C:cytosol"/>
    <property type="evidence" value="ECO:0007669"/>
    <property type="project" value="TreeGrafter"/>
</dbReference>
<dbReference type="CDD" id="cd00887">
    <property type="entry name" value="MoeA"/>
    <property type="match status" value="1"/>
</dbReference>
<dbReference type="Pfam" id="PF00994">
    <property type="entry name" value="MoCF_biosynth"/>
    <property type="match status" value="1"/>
</dbReference>
<dbReference type="InterPro" id="IPR036135">
    <property type="entry name" value="MoeA_linker/N_sf"/>
</dbReference>
<organism evidence="13 14">
    <name type="scientific">Serinibacter arcticus</name>
    <dbReference type="NCBI Taxonomy" id="1655435"/>
    <lineage>
        <taxon>Bacteria</taxon>
        <taxon>Bacillati</taxon>
        <taxon>Actinomycetota</taxon>
        <taxon>Actinomycetes</taxon>
        <taxon>Micrococcales</taxon>
        <taxon>Beutenbergiaceae</taxon>
        <taxon>Serinibacter</taxon>
    </lineage>
</organism>
<evidence type="ECO:0000256" key="4">
    <source>
        <dbReference type="ARBA" id="ARBA00010763"/>
    </source>
</evidence>
<dbReference type="SUPFAM" id="SSF63867">
    <property type="entry name" value="MoeA C-terminal domain-like"/>
    <property type="match status" value="1"/>
</dbReference>
<dbReference type="PANTHER" id="PTHR10192">
    <property type="entry name" value="MOLYBDOPTERIN BIOSYNTHESIS PROTEIN"/>
    <property type="match status" value="1"/>
</dbReference>
<proteinExistence type="inferred from homology"/>
<evidence type="ECO:0000259" key="12">
    <source>
        <dbReference type="SMART" id="SM00852"/>
    </source>
</evidence>
<dbReference type="SUPFAM" id="SSF53218">
    <property type="entry name" value="Molybdenum cofactor biosynthesis proteins"/>
    <property type="match status" value="1"/>
</dbReference>
<dbReference type="SMART" id="SM00852">
    <property type="entry name" value="MoCF_biosynth"/>
    <property type="match status" value="1"/>
</dbReference>
<sequence length="424" mass="43328">MSMTPVADQLARVLAATPVLDPHEVPLADAFGRRVADPVHALVPIPLWRNSAMDGYAVRHDDVAHAGTDPVTLRVVEDLPAGSPLDPALAPGECARIMTGAVLPSDADTIVQLEHTDRLDPLADVTATVTILRSPERGAHVREIGDDMGVGALVVDGGTLATGAVLSALSSAGHGTVAVRRAPRVSVIATGSELVAPGGELRRGQIPDSNSLLIAGLVRRAGGEVLAVEQVADEPADLEAALARAAGSDVVILTGGVSAGAYDPVKQVFADSDDVAFASVAMQPGKPQAFGTLPGGALLFGLPGNPVSAWVSFHVFVRPALMQLQGAVAEEVRVPVARARAATDWGTPPGRTQYLPARLALVDGTLTATPVAARGSKSHLVGSLAAANGYAIMPAEVDRVHVGDVVDAVVIGTDQSLTAAKVEA</sequence>
<dbReference type="Pfam" id="PF03454">
    <property type="entry name" value="MoeA_C"/>
    <property type="match status" value="1"/>
</dbReference>
<evidence type="ECO:0000256" key="8">
    <source>
        <dbReference type="ARBA" id="ARBA00022842"/>
    </source>
</evidence>
<evidence type="ECO:0000256" key="10">
    <source>
        <dbReference type="ARBA" id="ARBA00047317"/>
    </source>
</evidence>
<dbReference type="NCBIfam" id="TIGR00177">
    <property type="entry name" value="molyb_syn"/>
    <property type="match status" value="1"/>
</dbReference>
<dbReference type="SUPFAM" id="SSF63882">
    <property type="entry name" value="MoeA N-terminal region -like"/>
    <property type="match status" value="1"/>
</dbReference>
<keyword evidence="5 11" id="KW-0500">Molybdenum</keyword>
<dbReference type="InterPro" id="IPR001453">
    <property type="entry name" value="MoaB/Mog_dom"/>
</dbReference>
<keyword evidence="14" id="KW-1185">Reference proteome</keyword>
<dbReference type="AlphaFoldDB" id="A0A4Z1E043"/>
<dbReference type="Gene3D" id="2.170.190.11">
    <property type="entry name" value="Molybdopterin biosynthesis moea protein, domain 3"/>
    <property type="match status" value="1"/>
</dbReference>
<dbReference type="GO" id="GO:0006777">
    <property type="term" value="P:Mo-molybdopterin cofactor biosynthetic process"/>
    <property type="evidence" value="ECO:0007669"/>
    <property type="project" value="UniProtKB-UniRule"/>
</dbReference>
<evidence type="ECO:0000256" key="2">
    <source>
        <dbReference type="ARBA" id="ARBA00002901"/>
    </source>
</evidence>
<accession>A0A4Z1E043</accession>
<keyword evidence="8 11" id="KW-0460">Magnesium</keyword>
<dbReference type="RefSeq" id="WP_199241532.1">
    <property type="nucleotide sequence ID" value="NZ_RHPJ01000002.1"/>
</dbReference>
<evidence type="ECO:0000256" key="7">
    <source>
        <dbReference type="ARBA" id="ARBA00022723"/>
    </source>
</evidence>
<protein>
    <recommendedName>
        <fullName evidence="11">Molybdopterin molybdenumtransferase</fullName>
        <ecNumber evidence="11">2.10.1.1</ecNumber>
    </recommendedName>
</protein>
<dbReference type="FunFam" id="3.40.980.10:FF:000004">
    <property type="entry name" value="Molybdopterin molybdenumtransferase"/>
    <property type="match status" value="1"/>
</dbReference>
<keyword evidence="7 11" id="KW-0479">Metal-binding</keyword>
<name>A0A4Z1E043_9MICO</name>
<evidence type="ECO:0000313" key="14">
    <source>
        <dbReference type="Proteomes" id="UP000297318"/>
    </source>
</evidence>
<comment type="pathway">
    <text evidence="3 11">Cofactor biosynthesis; molybdopterin biosynthesis.</text>
</comment>
<evidence type="ECO:0000313" key="13">
    <source>
        <dbReference type="EMBL" id="TGO05274.1"/>
    </source>
</evidence>
<evidence type="ECO:0000256" key="9">
    <source>
        <dbReference type="ARBA" id="ARBA00023150"/>
    </source>
</evidence>
<comment type="function">
    <text evidence="2 11">Catalyzes the insertion of molybdate into adenylated molybdopterin with the concomitant release of AMP.</text>
</comment>
<evidence type="ECO:0000256" key="3">
    <source>
        <dbReference type="ARBA" id="ARBA00005046"/>
    </source>
</evidence>
<dbReference type="InterPro" id="IPR038987">
    <property type="entry name" value="MoeA-like"/>
</dbReference>
<dbReference type="InterPro" id="IPR005111">
    <property type="entry name" value="MoeA_C_domain_IV"/>
</dbReference>
<dbReference type="EC" id="2.10.1.1" evidence="11"/>
<evidence type="ECO:0000256" key="1">
    <source>
        <dbReference type="ARBA" id="ARBA00001946"/>
    </source>
</evidence>
<dbReference type="InterPro" id="IPR036688">
    <property type="entry name" value="MoeA_C_domain_IV_sf"/>
</dbReference>
<comment type="caution">
    <text evidence="13">The sequence shown here is derived from an EMBL/GenBank/DDBJ whole genome shotgun (WGS) entry which is preliminary data.</text>
</comment>
<keyword evidence="6 11" id="KW-0808">Transferase</keyword>